<dbReference type="GO" id="GO:0046872">
    <property type="term" value="F:metal ion binding"/>
    <property type="evidence" value="ECO:0007669"/>
    <property type="project" value="UniProtKB-KW"/>
</dbReference>
<comment type="caution">
    <text evidence="10">The sequence shown here is derived from an EMBL/GenBank/DDBJ whole genome shotgun (WGS) entry which is preliminary data.</text>
</comment>
<dbReference type="InterPro" id="IPR002058">
    <property type="entry name" value="PAP_assoc"/>
</dbReference>
<keyword evidence="4" id="KW-0963">Cytoplasm</keyword>
<evidence type="ECO:0000256" key="1">
    <source>
        <dbReference type="ARBA" id="ARBA00001936"/>
    </source>
</evidence>
<dbReference type="Gene3D" id="1.10.1410.10">
    <property type="match status" value="1"/>
</dbReference>
<dbReference type="InterPro" id="IPR043519">
    <property type="entry name" value="NT_sf"/>
</dbReference>
<dbReference type="CDD" id="cd05402">
    <property type="entry name" value="NT_PAP_TUTase"/>
    <property type="match status" value="1"/>
</dbReference>
<dbReference type="Pfam" id="PF03828">
    <property type="entry name" value="PAP_assoc"/>
    <property type="match status" value="1"/>
</dbReference>
<evidence type="ECO:0000256" key="3">
    <source>
        <dbReference type="ARBA" id="ARBA00004496"/>
    </source>
</evidence>
<evidence type="ECO:0000256" key="5">
    <source>
        <dbReference type="ARBA" id="ARBA00022679"/>
    </source>
</evidence>
<comment type="cofactor">
    <cofactor evidence="1">
        <name>Mn(2+)</name>
        <dbReference type="ChEBI" id="CHEBI:29035"/>
    </cofactor>
</comment>
<dbReference type="PANTHER" id="PTHR12271:SF40">
    <property type="entry name" value="POLY(A) RNA POLYMERASE GLD2"/>
    <property type="match status" value="1"/>
</dbReference>
<evidence type="ECO:0000313" key="11">
    <source>
        <dbReference type="Proteomes" id="UP000695562"/>
    </source>
</evidence>
<evidence type="ECO:0000259" key="8">
    <source>
        <dbReference type="Pfam" id="PF03828"/>
    </source>
</evidence>
<evidence type="ECO:0008006" key="12">
    <source>
        <dbReference type="Google" id="ProtNLM"/>
    </source>
</evidence>
<dbReference type="SUPFAM" id="SSF81301">
    <property type="entry name" value="Nucleotidyltransferase"/>
    <property type="match status" value="1"/>
</dbReference>
<comment type="subcellular location">
    <subcellularLocation>
        <location evidence="3">Cytoplasm</location>
    </subcellularLocation>
</comment>
<dbReference type="InterPro" id="IPR054708">
    <property type="entry name" value="MTPAP-like_central"/>
</dbReference>
<evidence type="ECO:0000256" key="6">
    <source>
        <dbReference type="ARBA" id="ARBA00022723"/>
    </source>
</evidence>
<dbReference type="EMBL" id="AJWJ01000002">
    <property type="protein sequence ID" value="KAF2078605.1"/>
    <property type="molecule type" value="Genomic_DNA"/>
</dbReference>
<dbReference type="SUPFAM" id="SSF81631">
    <property type="entry name" value="PAP/OAS1 substrate-binding domain"/>
    <property type="match status" value="1"/>
</dbReference>
<keyword evidence="6" id="KW-0479">Metal-binding</keyword>
<keyword evidence="5" id="KW-0808">Transferase</keyword>
<evidence type="ECO:0000313" key="10">
    <source>
        <dbReference type="EMBL" id="KAF2078605.1"/>
    </source>
</evidence>
<comment type="cofactor">
    <cofactor evidence="2">
        <name>Mg(2+)</name>
        <dbReference type="ChEBI" id="CHEBI:18420"/>
    </cofactor>
</comment>
<dbReference type="GO" id="GO:0031123">
    <property type="term" value="P:RNA 3'-end processing"/>
    <property type="evidence" value="ECO:0007669"/>
    <property type="project" value="TreeGrafter"/>
</dbReference>
<feature type="domain" description="Poly(A) RNA polymerase mitochondrial-like central palm" evidence="9">
    <location>
        <begin position="139"/>
        <end position="258"/>
    </location>
</feature>
<sequence>MEKIDNCNNIAIKVQQDEIIDLDDGCQLALESLSNVNYKKAVKEYIQRDKSDRSKYMTMILTNDFDRFQVLLNIGYTFDCIGTLLFSRRSENPVSLVNQYFRDTITRHVQRNMQEIIQRPVLVTSNEVIEVLMNIYNYEIGQGNIEVKEKIISELNAMISGLEPHNFVLKPYGSMVNGITIGQSDVDLSLFKGTETPTPEDHISIKECLADQPGIQDLLLVPSSMPIIKLVHSGIDFDISFGNQHAVDNSELLKAYAQADPRSHPFLVLIKKWATVKGISSASGGGFLSSYSWTNLAIFFLQTINPPVLPCIQFPQGLQHPLNWESANTLKLDQLLLAFFIFYSTFNFNDNLVSISKGVMSRVEDSIFQQLKVGKNWSVFIQDPLLDDVNTGRWLKPCKYNTIKLELNAAVCVLASGSPLSTHLFHSVDKTNLVLSPKHTLN</sequence>
<organism evidence="10 11">
    <name type="scientific">Polysphondylium violaceum</name>
    <dbReference type="NCBI Taxonomy" id="133409"/>
    <lineage>
        <taxon>Eukaryota</taxon>
        <taxon>Amoebozoa</taxon>
        <taxon>Evosea</taxon>
        <taxon>Eumycetozoa</taxon>
        <taxon>Dictyostelia</taxon>
        <taxon>Dictyosteliales</taxon>
        <taxon>Dictyosteliaceae</taxon>
        <taxon>Polysphondylium</taxon>
    </lineage>
</organism>
<feature type="domain" description="PAP-associated" evidence="8">
    <location>
        <begin position="334"/>
        <end position="385"/>
    </location>
</feature>
<dbReference type="PANTHER" id="PTHR12271">
    <property type="entry name" value="POLY A POLYMERASE CID PAP -RELATED"/>
    <property type="match status" value="1"/>
</dbReference>
<evidence type="ECO:0000256" key="7">
    <source>
        <dbReference type="ARBA" id="ARBA00022842"/>
    </source>
</evidence>
<name>A0A8J4Q3H2_9MYCE</name>
<reference evidence="10" key="1">
    <citation type="submission" date="2020-01" db="EMBL/GenBank/DDBJ databases">
        <title>Development of genomics and gene disruption for Polysphondylium violaceum indicates a role for the polyketide synthase stlB in stalk morphogenesis.</title>
        <authorList>
            <person name="Narita B."/>
            <person name="Kawabe Y."/>
            <person name="Kin K."/>
            <person name="Saito T."/>
            <person name="Gibbs R."/>
            <person name="Kuspa A."/>
            <person name="Muzny D."/>
            <person name="Queller D."/>
            <person name="Richards S."/>
            <person name="Strassman J."/>
            <person name="Sucgang R."/>
            <person name="Worley K."/>
            <person name="Schaap P."/>
        </authorList>
    </citation>
    <scope>NUCLEOTIDE SEQUENCE</scope>
    <source>
        <strain evidence="10">QSvi11</strain>
    </source>
</reference>
<dbReference type="OrthoDB" id="20488at2759"/>
<dbReference type="Pfam" id="PF22600">
    <property type="entry name" value="MTPAP-like_central"/>
    <property type="match status" value="1"/>
</dbReference>
<proteinExistence type="predicted"/>
<evidence type="ECO:0000256" key="4">
    <source>
        <dbReference type="ARBA" id="ARBA00022490"/>
    </source>
</evidence>
<dbReference type="AlphaFoldDB" id="A0A8J4Q3H2"/>
<keyword evidence="7" id="KW-0460">Magnesium</keyword>
<dbReference type="Gene3D" id="3.30.460.10">
    <property type="entry name" value="Beta Polymerase, domain 2"/>
    <property type="match status" value="1"/>
</dbReference>
<dbReference type="GO" id="GO:0005737">
    <property type="term" value="C:cytoplasm"/>
    <property type="evidence" value="ECO:0007669"/>
    <property type="project" value="UniProtKB-SubCell"/>
</dbReference>
<evidence type="ECO:0000259" key="9">
    <source>
        <dbReference type="Pfam" id="PF22600"/>
    </source>
</evidence>
<dbReference type="Proteomes" id="UP000695562">
    <property type="component" value="Unassembled WGS sequence"/>
</dbReference>
<dbReference type="GO" id="GO:0016779">
    <property type="term" value="F:nucleotidyltransferase activity"/>
    <property type="evidence" value="ECO:0007669"/>
    <property type="project" value="TreeGrafter"/>
</dbReference>
<evidence type="ECO:0000256" key="2">
    <source>
        <dbReference type="ARBA" id="ARBA00001946"/>
    </source>
</evidence>
<protein>
    <recommendedName>
        <fullName evidence="12">Polynucleotide adenylyltransferase</fullName>
    </recommendedName>
</protein>
<gene>
    <name evidence="10" type="ORF">CYY_000105</name>
</gene>
<accession>A0A8J4Q3H2</accession>
<keyword evidence="11" id="KW-1185">Reference proteome</keyword>